<keyword evidence="2" id="KW-1185">Reference proteome</keyword>
<dbReference type="Proteomes" id="UP000105007">
    <property type="component" value="Segment"/>
</dbReference>
<accession>A0A0H4XWP1</accession>
<name>A0A0H4XWP1_9POXV</name>
<protein>
    <submittedName>
        <fullName evidence="1">Uncharacterized protein</fullName>
    </submittedName>
</protein>
<dbReference type="RefSeq" id="YP_009162489.1">
    <property type="nucleotide sequence ID" value="NC_027707.1"/>
</dbReference>
<gene>
    <name evidence="1" type="ORF">SGPV117</name>
</gene>
<evidence type="ECO:0000313" key="2">
    <source>
        <dbReference type="Proteomes" id="UP000105007"/>
    </source>
</evidence>
<dbReference type="GeneID" id="25392284"/>
<evidence type="ECO:0000313" key="1">
    <source>
        <dbReference type="EMBL" id="AKR04241.1"/>
    </source>
</evidence>
<dbReference type="KEGG" id="vg:25392284"/>
<organism evidence="1 2">
    <name type="scientific">Salmon gill poxvirus</name>
    <dbReference type="NCBI Taxonomy" id="1680908"/>
    <lineage>
        <taxon>Viruses</taxon>
        <taxon>Varidnaviria</taxon>
        <taxon>Bamfordvirae</taxon>
        <taxon>Nucleocytoviricota</taxon>
        <taxon>Pokkesviricetes</taxon>
        <taxon>Chitovirales</taxon>
        <taxon>Poxviridae</taxon>
        <taxon>Chordopoxvirinae</taxon>
        <taxon>Salmonpoxvirus</taxon>
        <taxon>Salmonpoxvirus gillpox</taxon>
        <taxon>Salmon gillpox virus</taxon>
    </lineage>
</organism>
<proteinExistence type="predicted"/>
<reference evidence="1 2" key="1">
    <citation type="journal article" date="2015" name="J. Virol.">
        <title>Salmon gill poxvirus, the deepest representative of the Chordopoxvirinae.</title>
        <authorList>
            <person name="Gjessing M.C."/>
            <person name="Yutin N."/>
            <person name="Tengs T."/>
            <person name="Senkevich T."/>
            <person name="Koonin E.V."/>
            <person name="Ronning H.P."/>
            <person name="Alarson M."/>
            <person name="Ylving S."/>
            <person name="Lie K.-I."/>
            <person name="Saure B."/>
            <person name="Tran L."/>
            <person name="Moss B."/>
            <person name="Dale O.B."/>
        </authorList>
    </citation>
    <scope>NUCLEOTIDE SEQUENCE [LARGE SCALE GENOMIC DNA]</scope>
    <source>
        <strain evidence="1">2012-04-F277-L3G</strain>
    </source>
</reference>
<sequence length="106" mass="12428">MILLPNNSLICVSTDFKNFDSLAYKSITGQVVKGFLNWLNLPLYIPDSNIHIIYFDFLKTCDLDQICLKLIEPYDVKHVMLYQPSLKWVKWWNNVTKLNVELLCVC</sequence>
<dbReference type="EMBL" id="KT159937">
    <property type="protein sequence ID" value="AKR04241.1"/>
    <property type="molecule type" value="Genomic_DNA"/>
</dbReference>